<evidence type="ECO:0000256" key="1">
    <source>
        <dbReference type="ARBA" id="ARBA00000083"/>
    </source>
</evidence>
<accession>A0A3D9H481</accession>
<evidence type="ECO:0000256" key="6">
    <source>
        <dbReference type="ARBA" id="ARBA00023235"/>
    </source>
</evidence>
<evidence type="ECO:0000256" key="2">
    <source>
        <dbReference type="ARBA" id="ARBA00007430"/>
    </source>
</evidence>
<keyword evidence="12" id="KW-1185">Reference proteome</keyword>
<evidence type="ECO:0000256" key="5">
    <source>
        <dbReference type="ARBA" id="ARBA00022985"/>
    </source>
</evidence>
<comment type="similarity">
    <text evidence="2">Belongs to the polysaccharide synthase family.</text>
</comment>
<feature type="domain" description="UDP-glucose 4-epimerase CapD C-terminal" evidence="10">
    <location>
        <begin position="292"/>
        <end position="334"/>
    </location>
</feature>
<proteinExistence type="inferred from homology"/>
<dbReference type="GO" id="GO:0009103">
    <property type="term" value="P:lipopolysaccharide biosynthetic process"/>
    <property type="evidence" value="ECO:0007669"/>
    <property type="project" value="UniProtKB-KW"/>
</dbReference>
<dbReference type="InterPro" id="IPR013692">
    <property type="entry name" value="CapD_C"/>
</dbReference>
<name>A0A3D9H481_9PROT</name>
<dbReference type="AlphaFoldDB" id="A0A3D9H481"/>
<comment type="catalytic activity">
    <reaction evidence="1">
        <text>UDP-alpha-D-glucose = UDP-alpha-D-galactose</text>
        <dbReference type="Rhea" id="RHEA:22168"/>
        <dbReference type="ChEBI" id="CHEBI:58885"/>
        <dbReference type="ChEBI" id="CHEBI:66914"/>
        <dbReference type="EC" id="5.1.3.2"/>
    </reaction>
</comment>
<keyword evidence="6" id="KW-0413">Isomerase</keyword>
<dbReference type="EC" id="5.1.3.2" evidence="3"/>
<dbReference type="GO" id="GO:0003978">
    <property type="term" value="F:UDP-glucose 4-epimerase activity"/>
    <property type="evidence" value="ECO:0007669"/>
    <property type="project" value="UniProtKB-EC"/>
</dbReference>
<dbReference type="Proteomes" id="UP000256845">
    <property type="component" value="Unassembled WGS sequence"/>
</dbReference>
<sequence length="340" mass="37582">MDSLKGKTILITGGTGSFGKTVTRRLLEEGQVARIVIYSRDEKKQHDMRLDFKHPKLQFEIGDVRDPDRIMRAMAGVDMVFHAAAMKQVPACEFFPMEAVKTNVIGTNNVIDAAIFHAVEKVVVLSTDKAAYPVNAMGCSKMMMEKLMIARAQASAPGQRTVLCGVRYGNVLYSRGSVVPLFVDQIRRGEALTLTNPDMTRFLMPLADAIDLVLHALRHGKSGDLSIHKAKAATIGDLARACLKLFSANNEIKIIGVRAGEKLHETLATAEELSRSEDLSAYWRIPCERGHEFDKYYVEGRPEVGAIDAFTSDNAERLNVSSIVELLKTLPEIQQELGIH</sequence>
<dbReference type="CDD" id="cd05237">
    <property type="entry name" value="UDP_invert_4-6DH_SDR_e"/>
    <property type="match status" value="1"/>
</dbReference>
<organism evidence="11 12">
    <name type="scientific">Aestuariispira insulae</name>
    <dbReference type="NCBI Taxonomy" id="1461337"/>
    <lineage>
        <taxon>Bacteria</taxon>
        <taxon>Pseudomonadati</taxon>
        <taxon>Pseudomonadota</taxon>
        <taxon>Alphaproteobacteria</taxon>
        <taxon>Rhodospirillales</taxon>
        <taxon>Kiloniellaceae</taxon>
        <taxon>Aestuariispira</taxon>
    </lineage>
</organism>
<evidence type="ECO:0000256" key="7">
    <source>
        <dbReference type="ARBA" id="ARBA00031367"/>
    </source>
</evidence>
<dbReference type="RefSeq" id="WP_115939165.1">
    <property type="nucleotide sequence ID" value="NZ_QRDW01000015.1"/>
</dbReference>
<dbReference type="InterPro" id="IPR051203">
    <property type="entry name" value="Polysaccharide_Synthase-Rel"/>
</dbReference>
<evidence type="ECO:0000256" key="8">
    <source>
        <dbReference type="ARBA" id="ARBA00033067"/>
    </source>
</evidence>
<dbReference type="Gene3D" id="3.40.50.720">
    <property type="entry name" value="NAD(P)-binding Rossmann-like Domain"/>
    <property type="match status" value="1"/>
</dbReference>
<feature type="domain" description="Polysaccharide biosynthesis protein CapD-like" evidence="9">
    <location>
        <begin position="9"/>
        <end position="284"/>
    </location>
</feature>
<evidence type="ECO:0000259" key="10">
    <source>
        <dbReference type="Pfam" id="PF08485"/>
    </source>
</evidence>
<gene>
    <name evidence="11" type="ORF">DFP90_11560</name>
</gene>
<reference evidence="11 12" key="1">
    <citation type="submission" date="2018-07" db="EMBL/GenBank/DDBJ databases">
        <title>Genomic Encyclopedia of Type Strains, Phase III (KMG-III): the genomes of soil and plant-associated and newly described type strains.</title>
        <authorList>
            <person name="Whitman W."/>
        </authorList>
    </citation>
    <scope>NUCLEOTIDE SEQUENCE [LARGE SCALE GENOMIC DNA]</scope>
    <source>
        <strain evidence="11 12">CECT 8488</strain>
    </source>
</reference>
<protein>
    <recommendedName>
        <fullName evidence="4">UDP-glucose 4-epimerase</fullName>
        <ecNumber evidence="3">5.1.3.2</ecNumber>
    </recommendedName>
    <alternativeName>
        <fullName evidence="8">Galactowaldenase</fullName>
    </alternativeName>
    <alternativeName>
        <fullName evidence="7">UDP-galactose 4-epimerase</fullName>
    </alternativeName>
</protein>
<evidence type="ECO:0000259" key="9">
    <source>
        <dbReference type="Pfam" id="PF02719"/>
    </source>
</evidence>
<dbReference type="Pfam" id="PF08485">
    <property type="entry name" value="Polysacc_syn_2C"/>
    <property type="match status" value="1"/>
</dbReference>
<dbReference type="InterPro" id="IPR003869">
    <property type="entry name" value="Polysac_CapD-like"/>
</dbReference>
<evidence type="ECO:0000313" key="11">
    <source>
        <dbReference type="EMBL" id="RED44307.1"/>
    </source>
</evidence>
<dbReference type="PANTHER" id="PTHR43318">
    <property type="entry name" value="UDP-N-ACETYLGLUCOSAMINE 4,6-DEHYDRATASE"/>
    <property type="match status" value="1"/>
</dbReference>
<dbReference type="InterPro" id="IPR036291">
    <property type="entry name" value="NAD(P)-bd_dom_sf"/>
</dbReference>
<dbReference type="SUPFAM" id="SSF51735">
    <property type="entry name" value="NAD(P)-binding Rossmann-fold domains"/>
    <property type="match status" value="1"/>
</dbReference>
<comment type="caution">
    <text evidence="11">The sequence shown here is derived from an EMBL/GenBank/DDBJ whole genome shotgun (WGS) entry which is preliminary data.</text>
</comment>
<dbReference type="EMBL" id="QRDW01000015">
    <property type="protein sequence ID" value="RED44307.1"/>
    <property type="molecule type" value="Genomic_DNA"/>
</dbReference>
<dbReference type="Pfam" id="PF02719">
    <property type="entry name" value="Polysacc_synt_2"/>
    <property type="match status" value="1"/>
</dbReference>
<evidence type="ECO:0000256" key="3">
    <source>
        <dbReference type="ARBA" id="ARBA00013189"/>
    </source>
</evidence>
<evidence type="ECO:0000313" key="12">
    <source>
        <dbReference type="Proteomes" id="UP000256845"/>
    </source>
</evidence>
<keyword evidence="5" id="KW-0448">Lipopolysaccharide biosynthesis</keyword>
<dbReference type="PANTHER" id="PTHR43318:SF2">
    <property type="entry name" value="UDP-N-ACETYLGLUCOSAMINE 4,6-DEHYDRATASE (INVERTING)"/>
    <property type="match status" value="1"/>
</dbReference>
<dbReference type="OrthoDB" id="9803111at2"/>
<evidence type="ECO:0000256" key="4">
    <source>
        <dbReference type="ARBA" id="ARBA00018569"/>
    </source>
</evidence>